<evidence type="ECO:0000313" key="2">
    <source>
        <dbReference type="Proteomes" id="UP001154282"/>
    </source>
</evidence>
<gene>
    <name evidence="1" type="ORF">LITE_LOCUS41995</name>
</gene>
<dbReference type="AlphaFoldDB" id="A0AAV0Q806"/>
<sequence>MAETLVFSTEVMIPWATVRIFSAETAALVGPLLVKPNDITFWVWVSTSLSEAGNLKLTTFMNVDAGTTLERDETPTTAVAPAPTATTGLLGNSHHLLLSSSWFEASPRELQSVMSCPIRPLISREHEQGVLETSLQLGDLRSWSLISQAASIFPLVNDQHCLGQFLILQRLSGRSRSNGYMD</sequence>
<keyword evidence="2" id="KW-1185">Reference proteome</keyword>
<organism evidence="1 2">
    <name type="scientific">Linum tenue</name>
    <dbReference type="NCBI Taxonomy" id="586396"/>
    <lineage>
        <taxon>Eukaryota</taxon>
        <taxon>Viridiplantae</taxon>
        <taxon>Streptophyta</taxon>
        <taxon>Embryophyta</taxon>
        <taxon>Tracheophyta</taxon>
        <taxon>Spermatophyta</taxon>
        <taxon>Magnoliopsida</taxon>
        <taxon>eudicotyledons</taxon>
        <taxon>Gunneridae</taxon>
        <taxon>Pentapetalae</taxon>
        <taxon>rosids</taxon>
        <taxon>fabids</taxon>
        <taxon>Malpighiales</taxon>
        <taxon>Linaceae</taxon>
        <taxon>Linum</taxon>
    </lineage>
</organism>
<evidence type="ECO:0000313" key="1">
    <source>
        <dbReference type="EMBL" id="CAI0541174.1"/>
    </source>
</evidence>
<reference evidence="1" key="1">
    <citation type="submission" date="2022-08" db="EMBL/GenBank/DDBJ databases">
        <authorList>
            <person name="Gutierrez-Valencia J."/>
        </authorList>
    </citation>
    <scope>NUCLEOTIDE SEQUENCE</scope>
</reference>
<name>A0AAV0Q806_9ROSI</name>
<accession>A0AAV0Q806</accession>
<protein>
    <submittedName>
        <fullName evidence="1">Uncharacterized protein</fullName>
    </submittedName>
</protein>
<comment type="caution">
    <text evidence="1">The sequence shown here is derived from an EMBL/GenBank/DDBJ whole genome shotgun (WGS) entry which is preliminary data.</text>
</comment>
<proteinExistence type="predicted"/>
<dbReference type="EMBL" id="CAMGYJ010000009">
    <property type="protein sequence ID" value="CAI0541174.1"/>
    <property type="molecule type" value="Genomic_DNA"/>
</dbReference>
<dbReference type="Proteomes" id="UP001154282">
    <property type="component" value="Unassembled WGS sequence"/>
</dbReference>